<proteinExistence type="predicted"/>
<protein>
    <submittedName>
        <fullName evidence="2">Uncharacterized protein</fullName>
    </submittedName>
</protein>
<dbReference type="AlphaFoldDB" id="A0A8X6Q7X4"/>
<evidence type="ECO:0000313" key="2">
    <source>
        <dbReference type="EMBL" id="GFU00559.1"/>
    </source>
</evidence>
<accession>A0A8X6Q7X4</accession>
<comment type="caution">
    <text evidence="2">The sequence shown here is derived from an EMBL/GenBank/DDBJ whole genome shotgun (WGS) entry which is preliminary data.</text>
</comment>
<gene>
    <name evidence="2" type="ORF">NPIL_360781</name>
</gene>
<evidence type="ECO:0000256" key="1">
    <source>
        <dbReference type="SAM" id="MobiDB-lite"/>
    </source>
</evidence>
<feature type="compositionally biased region" description="Basic residues" evidence="1">
    <location>
        <begin position="47"/>
        <end position="57"/>
    </location>
</feature>
<dbReference type="Proteomes" id="UP000887013">
    <property type="component" value="Unassembled WGS sequence"/>
</dbReference>
<reference evidence="2" key="1">
    <citation type="submission" date="2020-08" db="EMBL/GenBank/DDBJ databases">
        <title>Multicomponent nature underlies the extraordinary mechanical properties of spider dragline silk.</title>
        <authorList>
            <person name="Kono N."/>
            <person name="Nakamura H."/>
            <person name="Mori M."/>
            <person name="Yoshida Y."/>
            <person name="Ohtoshi R."/>
            <person name="Malay A.D."/>
            <person name="Moran D.A.P."/>
            <person name="Tomita M."/>
            <person name="Numata K."/>
            <person name="Arakawa K."/>
        </authorList>
    </citation>
    <scope>NUCLEOTIDE SEQUENCE</scope>
</reference>
<organism evidence="2 3">
    <name type="scientific">Nephila pilipes</name>
    <name type="common">Giant wood spider</name>
    <name type="synonym">Nephila maculata</name>
    <dbReference type="NCBI Taxonomy" id="299642"/>
    <lineage>
        <taxon>Eukaryota</taxon>
        <taxon>Metazoa</taxon>
        <taxon>Ecdysozoa</taxon>
        <taxon>Arthropoda</taxon>
        <taxon>Chelicerata</taxon>
        <taxon>Arachnida</taxon>
        <taxon>Araneae</taxon>
        <taxon>Araneomorphae</taxon>
        <taxon>Entelegynae</taxon>
        <taxon>Araneoidea</taxon>
        <taxon>Nephilidae</taxon>
        <taxon>Nephila</taxon>
    </lineage>
</organism>
<keyword evidence="3" id="KW-1185">Reference proteome</keyword>
<name>A0A8X6Q7X4_NEPPI</name>
<sequence>MPIQSFPTDNERVFPLQSIDQYTHINVNPQNNSNNSRSQIVASIFSKKQKQMTRKGRPPINCSGERDSAFCRRRISTQLDWGRPLILRPEGRLVVADVVS</sequence>
<evidence type="ECO:0000313" key="3">
    <source>
        <dbReference type="Proteomes" id="UP000887013"/>
    </source>
</evidence>
<dbReference type="EMBL" id="BMAW01122821">
    <property type="protein sequence ID" value="GFU00559.1"/>
    <property type="molecule type" value="Genomic_DNA"/>
</dbReference>
<feature type="region of interest" description="Disordered" evidence="1">
    <location>
        <begin position="46"/>
        <end position="65"/>
    </location>
</feature>